<dbReference type="AlphaFoldDB" id="A0A3M6UNF9"/>
<name>A0A3M6UNF9_POCDA</name>
<organism evidence="1 2">
    <name type="scientific">Pocillopora damicornis</name>
    <name type="common">Cauliflower coral</name>
    <name type="synonym">Millepora damicornis</name>
    <dbReference type="NCBI Taxonomy" id="46731"/>
    <lineage>
        <taxon>Eukaryota</taxon>
        <taxon>Metazoa</taxon>
        <taxon>Cnidaria</taxon>
        <taxon>Anthozoa</taxon>
        <taxon>Hexacorallia</taxon>
        <taxon>Scleractinia</taxon>
        <taxon>Astrocoeniina</taxon>
        <taxon>Pocilloporidae</taxon>
        <taxon>Pocillopora</taxon>
    </lineage>
</organism>
<gene>
    <name evidence="1" type="ORF">pdam_00014079</name>
</gene>
<evidence type="ECO:0000313" key="1">
    <source>
        <dbReference type="EMBL" id="RMX55196.1"/>
    </source>
</evidence>
<protein>
    <submittedName>
        <fullName evidence="1">Uncharacterized protein</fullName>
    </submittedName>
</protein>
<accession>A0A3M6UNF9</accession>
<reference evidence="1 2" key="1">
    <citation type="journal article" date="2018" name="Sci. Rep.">
        <title>Comparative analysis of the Pocillopora damicornis genome highlights role of immune system in coral evolution.</title>
        <authorList>
            <person name="Cunning R."/>
            <person name="Bay R.A."/>
            <person name="Gillette P."/>
            <person name="Baker A.C."/>
            <person name="Traylor-Knowles N."/>
        </authorList>
    </citation>
    <scope>NUCLEOTIDE SEQUENCE [LARGE SCALE GENOMIC DNA]</scope>
    <source>
        <strain evidence="1">RSMAS</strain>
        <tissue evidence="1">Whole animal</tissue>
    </source>
</reference>
<comment type="caution">
    <text evidence="1">The sequence shown here is derived from an EMBL/GenBank/DDBJ whole genome shotgun (WGS) entry which is preliminary data.</text>
</comment>
<sequence>MYAVSTGKNSVSFELYFPSASIDHSLDHTRSLVHIHKCNNVTPNYLLMDLVLKNKLGVAYAQDLVIHVIVYGISGYHNNVLLCVCVCGMKIMK</sequence>
<keyword evidence="2" id="KW-1185">Reference proteome</keyword>
<proteinExistence type="predicted"/>
<dbReference type="Proteomes" id="UP000275408">
    <property type="component" value="Unassembled WGS sequence"/>
</dbReference>
<evidence type="ECO:0000313" key="2">
    <source>
        <dbReference type="Proteomes" id="UP000275408"/>
    </source>
</evidence>
<dbReference type="EMBL" id="RCHS01001112">
    <property type="protein sequence ID" value="RMX55196.1"/>
    <property type="molecule type" value="Genomic_DNA"/>
</dbReference>